<dbReference type="OrthoDB" id="5377431at2"/>
<dbReference type="Gene3D" id="3.40.710.10">
    <property type="entry name" value="DD-peptidase/beta-lactamase superfamily"/>
    <property type="match status" value="1"/>
</dbReference>
<dbReference type="PANTHER" id="PTHR43283:SF11">
    <property type="entry name" value="BETA-LACTAMASE-RELATED DOMAIN-CONTAINING PROTEIN"/>
    <property type="match status" value="1"/>
</dbReference>
<dbReference type="EMBL" id="SNYR01000002">
    <property type="protein sequence ID" value="TDQ64387.1"/>
    <property type="molecule type" value="Genomic_DNA"/>
</dbReference>
<reference evidence="3 4" key="1">
    <citation type="submission" date="2019-03" db="EMBL/GenBank/DDBJ databases">
        <title>Genomic Encyclopedia of Type Strains, Phase III (KMG-III): the genomes of soil and plant-associated and newly described type strains.</title>
        <authorList>
            <person name="Whitman W."/>
        </authorList>
    </citation>
    <scope>NUCLEOTIDE SEQUENCE [LARGE SCALE GENOMIC DNA]</scope>
    <source>
        <strain evidence="3 4">CGMCC 1.7002</strain>
    </source>
</reference>
<dbReference type="PANTHER" id="PTHR43283">
    <property type="entry name" value="BETA-LACTAMASE-RELATED"/>
    <property type="match status" value="1"/>
</dbReference>
<dbReference type="RefSeq" id="WP_133572999.1">
    <property type="nucleotide sequence ID" value="NZ_SNYR01000002.1"/>
</dbReference>
<dbReference type="Proteomes" id="UP000295391">
    <property type="component" value="Unassembled WGS sequence"/>
</dbReference>
<evidence type="ECO:0000313" key="3">
    <source>
        <dbReference type="EMBL" id="TDQ64387.1"/>
    </source>
</evidence>
<dbReference type="InterPro" id="IPR012338">
    <property type="entry name" value="Beta-lactam/transpept-like"/>
</dbReference>
<accession>A0A4R6VMS5</accession>
<evidence type="ECO:0000313" key="4">
    <source>
        <dbReference type="Proteomes" id="UP000295391"/>
    </source>
</evidence>
<name>A0A4R6VMS5_9HYPH</name>
<sequence length="341" mass="37126">MDSIDRLVNQHMASGTFPCGEVLVAHGQRIDLHKAYGFMEGSDIAPLHKGALFDLASLTKPLATAQLLVALAAKGQIDLDAPARDYLPELKAGQKHAFTVRQLALHQAGFAADDPFAKNATSIDAAWRALFEMELAYLPGTQMVYSCLGYLLLGQIIERVTKMPIDEAFAQMIAKPLGLTQTMFTPLEASGKLPPIVPTVPNIRPSGYIRGMVNDSTARCLGGKVGNAGLFSTAEELHKIALHLLDQYDPLIFENGNRSGLTPRTIGFEYHDLRFPGASCGDNFIHGAIGHTGFTGTSLWLDPMSKLIVIALTNRVYSSYRGTIPAMRQFRIDLHSIAQHL</sequence>
<protein>
    <submittedName>
        <fullName evidence="3">CubicO group peptidase (Beta-lactamase class C family)</fullName>
    </submittedName>
</protein>
<organism evidence="3 4">
    <name type="scientific">Maritalea mobilis</name>
    <dbReference type="NCBI Taxonomy" id="483324"/>
    <lineage>
        <taxon>Bacteria</taxon>
        <taxon>Pseudomonadati</taxon>
        <taxon>Pseudomonadota</taxon>
        <taxon>Alphaproteobacteria</taxon>
        <taxon>Hyphomicrobiales</taxon>
        <taxon>Devosiaceae</taxon>
        <taxon>Maritalea</taxon>
    </lineage>
</organism>
<proteinExistence type="predicted"/>
<evidence type="ECO:0000259" key="2">
    <source>
        <dbReference type="Pfam" id="PF00144"/>
    </source>
</evidence>
<feature type="domain" description="Beta-lactamase-related" evidence="2">
    <location>
        <begin position="4"/>
        <end position="319"/>
    </location>
</feature>
<keyword evidence="4" id="KW-1185">Reference proteome</keyword>
<keyword evidence="1" id="KW-0378">Hydrolase</keyword>
<comment type="caution">
    <text evidence="3">The sequence shown here is derived from an EMBL/GenBank/DDBJ whole genome shotgun (WGS) entry which is preliminary data.</text>
</comment>
<evidence type="ECO:0000256" key="1">
    <source>
        <dbReference type="ARBA" id="ARBA00022801"/>
    </source>
</evidence>
<dbReference type="Pfam" id="PF00144">
    <property type="entry name" value="Beta-lactamase"/>
    <property type="match status" value="1"/>
</dbReference>
<dbReference type="GO" id="GO:0016787">
    <property type="term" value="F:hydrolase activity"/>
    <property type="evidence" value="ECO:0007669"/>
    <property type="project" value="UniProtKB-KW"/>
</dbReference>
<dbReference type="InterPro" id="IPR001466">
    <property type="entry name" value="Beta-lactam-related"/>
</dbReference>
<dbReference type="SUPFAM" id="SSF56601">
    <property type="entry name" value="beta-lactamase/transpeptidase-like"/>
    <property type="match status" value="1"/>
</dbReference>
<dbReference type="AlphaFoldDB" id="A0A4R6VMS5"/>
<dbReference type="InterPro" id="IPR050789">
    <property type="entry name" value="Diverse_Enzym_Activities"/>
</dbReference>
<gene>
    <name evidence="3" type="ORF">ATL17_2406</name>
</gene>